<accession>A0A137RLU1</accession>
<organism evidence="1 2">
    <name type="scientific">Aequorivita aquimaris</name>
    <dbReference type="NCBI Taxonomy" id="1548749"/>
    <lineage>
        <taxon>Bacteria</taxon>
        <taxon>Pseudomonadati</taxon>
        <taxon>Bacteroidota</taxon>
        <taxon>Flavobacteriia</taxon>
        <taxon>Flavobacteriales</taxon>
        <taxon>Flavobacteriaceae</taxon>
        <taxon>Aequorivita</taxon>
    </lineage>
</organism>
<dbReference type="EMBL" id="JRWG01000001">
    <property type="protein sequence ID" value="KXO01135.1"/>
    <property type="molecule type" value="Genomic_DNA"/>
</dbReference>
<dbReference type="STRING" id="1548749.LS48_01285"/>
<dbReference type="Proteomes" id="UP000070138">
    <property type="component" value="Unassembled WGS sequence"/>
</dbReference>
<evidence type="ECO:0000313" key="1">
    <source>
        <dbReference type="EMBL" id="KXO01135.1"/>
    </source>
</evidence>
<keyword evidence="2" id="KW-1185">Reference proteome</keyword>
<proteinExistence type="predicted"/>
<sequence length="70" mass="8220">MPKMNNGYKKVKNYEIVFLSILIDFSFNRCLVYISPSILCTIYLLKDFLGYTDNAHNKYTIKNIIITKGY</sequence>
<name>A0A137RLU1_9FLAO</name>
<dbReference type="AlphaFoldDB" id="A0A137RLU1"/>
<protein>
    <submittedName>
        <fullName evidence="1">Uncharacterized protein</fullName>
    </submittedName>
</protein>
<gene>
    <name evidence="1" type="ORF">LS48_01285</name>
</gene>
<reference evidence="2" key="1">
    <citation type="submission" date="2014-10" db="EMBL/GenBank/DDBJ databases">
        <title>Genome sequencing of Vitellibacter sp. D-24.</title>
        <authorList>
            <person name="Thevarajoo S."/>
            <person name="Selvaratnam C."/>
            <person name="Goh K.M."/>
            <person name="Chong C.S."/>
        </authorList>
    </citation>
    <scope>NUCLEOTIDE SEQUENCE [LARGE SCALE GENOMIC DNA]</scope>
    <source>
        <strain evidence="2">D-24</strain>
    </source>
</reference>
<reference evidence="1 2" key="2">
    <citation type="journal article" date="2016" name="Int. J. Syst. Evol. Microbiol.">
        <title>Vitellibacter aquimaris sp. nov., a marine bacterium isolated from seawater.</title>
        <authorList>
            <person name="Thevarajoo S."/>
            <person name="Selvaratnam C."/>
            <person name="Goh K.M."/>
            <person name="Hong K.W."/>
            <person name="Chan X.Y."/>
            <person name="Chan K.G."/>
            <person name="Chong C.S."/>
        </authorList>
    </citation>
    <scope>NUCLEOTIDE SEQUENCE [LARGE SCALE GENOMIC DNA]</scope>
    <source>
        <strain evidence="1 2">D-24</strain>
    </source>
</reference>
<evidence type="ECO:0000313" key="2">
    <source>
        <dbReference type="Proteomes" id="UP000070138"/>
    </source>
</evidence>
<comment type="caution">
    <text evidence="1">The sequence shown here is derived from an EMBL/GenBank/DDBJ whole genome shotgun (WGS) entry which is preliminary data.</text>
</comment>